<keyword evidence="6" id="KW-0408">Iron</keyword>
<keyword evidence="4 10" id="KW-0227">DNA damage</keyword>
<feature type="domain" description="HhH-GPD" evidence="11">
    <location>
        <begin position="40"/>
        <end position="187"/>
    </location>
</feature>
<dbReference type="AlphaFoldDB" id="A0A0G3EIX1"/>
<evidence type="ECO:0000313" key="12">
    <source>
        <dbReference type="EMBL" id="AKJ64119.1"/>
    </source>
</evidence>
<dbReference type="KEGG" id="vbl:L21SP4_00856"/>
<keyword evidence="3" id="KW-0479">Metal-binding</keyword>
<proteinExistence type="inferred from homology"/>
<dbReference type="PANTHER" id="PTHR10359:SF18">
    <property type="entry name" value="ENDONUCLEASE III"/>
    <property type="match status" value="1"/>
</dbReference>
<dbReference type="PATRIC" id="fig|1609981.3.peg.893"/>
<comment type="catalytic activity">
    <reaction evidence="10">
        <text>2'-deoxyribonucleotide-(2'-deoxyribose 5'-phosphate)-2'-deoxyribonucleotide-DNA = a 3'-end 2'-deoxyribonucleotide-(2,3-dehydro-2,3-deoxyribose 5'-phosphate)-DNA + a 5'-end 5'-phospho-2'-deoxyribonucleoside-DNA + H(+)</text>
        <dbReference type="Rhea" id="RHEA:66592"/>
        <dbReference type="Rhea" id="RHEA-COMP:13180"/>
        <dbReference type="Rhea" id="RHEA-COMP:16897"/>
        <dbReference type="Rhea" id="RHEA-COMP:17067"/>
        <dbReference type="ChEBI" id="CHEBI:15378"/>
        <dbReference type="ChEBI" id="CHEBI:136412"/>
        <dbReference type="ChEBI" id="CHEBI:157695"/>
        <dbReference type="ChEBI" id="CHEBI:167181"/>
        <dbReference type="EC" id="4.2.99.18"/>
    </reaction>
</comment>
<sequence>MSTRRERAIIAGRMLDEAFPEVGLPLDFRDPYSLLIATVLSAQCTDTRVNKVMPGVLCEASTPAQMVRLGEDRIRELIRTCGLANRKARSIHRLSQTLLKRHGGEVPRTFEALEALPGIGHKSASVVMAMAFGEPAFPVDTHIHRLAQRWGLTDGRSVEQTEKDLKNLFPREEWLRRHLQLIYYGRAYCSARGCDGRTCPICRSCFPGRKKPFRARKA</sequence>
<dbReference type="FunFam" id="1.10.1670.10:FF:000019">
    <property type="entry name" value="Endonuclease III"/>
    <property type="match status" value="1"/>
</dbReference>
<keyword evidence="9 10" id="KW-0326">Glycosidase</keyword>
<dbReference type="Pfam" id="PF00633">
    <property type="entry name" value="HHH"/>
    <property type="match status" value="1"/>
</dbReference>
<dbReference type="InterPro" id="IPR005759">
    <property type="entry name" value="Nth"/>
</dbReference>
<dbReference type="InterPro" id="IPR003265">
    <property type="entry name" value="HhH-GPD_domain"/>
</dbReference>
<dbReference type="GO" id="GO:0046872">
    <property type="term" value="F:metal ion binding"/>
    <property type="evidence" value="ECO:0007669"/>
    <property type="project" value="UniProtKB-KW"/>
</dbReference>
<dbReference type="FunFam" id="1.10.340.30:FF:000001">
    <property type="entry name" value="Endonuclease III"/>
    <property type="match status" value="1"/>
</dbReference>
<keyword evidence="5 10" id="KW-0378">Hydrolase</keyword>
<keyword evidence="7" id="KW-0411">Iron-sulfur</keyword>
<dbReference type="GO" id="GO:0003677">
    <property type="term" value="F:DNA binding"/>
    <property type="evidence" value="ECO:0007669"/>
    <property type="project" value="UniProtKB-UniRule"/>
</dbReference>
<dbReference type="PIRSF" id="PIRSF001435">
    <property type="entry name" value="Nth"/>
    <property type="match status" value="1"/>
</dbReference>
<comment type="cofactor">
    <cofactor evidence="10">
        <name>[4Fe-4S] cluster</name>
        <dbReference type="ChEBI" id="CHEBI:49883"/>
    </cofactor>
    <text evidence="10">Binds 1 [4Fe-4S] cluster.</text>
</comment>
<evidence type="ECO:0000256" key="7">
    <source>
        <dbReference type="ARBA" id="ARBA00023014"/>
    </source>
</evidence>
<dbReference type="HAMAP" id="MF_00942">
    <property type="entry name" value="Nth"/>
    <property type="match status" value="1"/>
</dbReference>
<keyword evidence="10" id="KW-0238">DNA-binding</keyword>
<gene>
    <name evidence="10 12" type="primary">nth</name>
    <name evidence="12" type="ORF">L21SP4_00856</name>
</gene>
<keyword evidence="8 10" id="KW-0234">DNA repair</keyword>
<dbReference type="InterPro" id="IPR011257">
    <property type="entry name" value="DNA_glycosylase"/>
</dbReference>
<comment type="caution">
    <text evidence="10">Lacks conserved residue(s) required for the propagation of feature annotation.</text>
</comment>
<dbReference type="PROSITE" id="PS01155">
    <property type="entry name" value="ENDONUCLEASE_III_2"/>
    <property type="match status" value="1"/>
</dbReference>
<keyword evidence="2" id="KW-0004">4Fe-4S</keyword>
<dbReference type="Pfam" id="PF00730">
    <property type="entry name" value="HhH-GPD"/>
    <property type="match status" value="1"/>
</dbReference>
<keyword evidence="12" id="KW-0255">Endonuclease</keyword>
<dbReference type="InterPro" id="IPR023170">
    <property type="entry name" value="HhH_base_excis_C"/>
</dbReference>
<dbReference type="GO" id="GO:0006285">
    <property type="term" value="P:base-excision repair, AP site formation"/>
    <property type="evidence" value="ECO:0007669"/>
    <property type="project" value="TreeGrafter"/>
</dbReference>
<reference evidence="12 13" key="2">
    <citation type="journal article" date="2016" name="ISME J.">
        <title>Characterization of the first cultured representative of Verrucomicrobia subdivision 5 indicates the proposal of a novel phylum.</title>
        <authorList>
            <person name="Spring S."/>
            <person name="Bunk B."/>
            <person name="Sproer C."/>
            <person name="Schumann P."/>
            <person name="Rohde M."/>
            <person name="Tindall B.J."/>
            <person name="Klenk H.P."/>
        </authorList>
    </citation>
    <scope>NUCLEOTIDE SEQUENCE [LARGE SCALE GENOMIC DNA]</scope>
    <source>
        <strain evidence="12 13">L21-Fru-AB</strain>
    </source>
</reference>
<comment type="function">
    <text evidence="10">DNA repair enzyme that has both DNA N-glycosylase activity and AP-lyase activity. The DNA N-glycosylase activity releases various damaged pyrimidines from DNA by cleaving the N-glycosidic bond, leaving an AP (apurinic/apyrimidinic) site. The AP-lyase activity cleaves the phosphodiester bond 3' to the AP site by a beta-elimination, leaving a 3'-terminal unsaturated sugar and a product with a terminal 5'-phosphate.</text>
</comment>
<evidence type="ECO:0000256" key="3">
    <source>
        <dbReference type="ARBA" id="ARBA00022723"/>
    </source>
</evidence>
<evidence type="ECO:0000256" key="5">
    <source>
        <dbReference type="ARBA" id="ARBA00022801"/>
    </source>
</evidence>
<dbReference type="GO" id="GO:0019104">
    <property type="term" value="F:DNA N-glycosylase activity"/>
    <property type="evidence" value="ECO:0007669"/>
    <property type="project" value="UniProtKB-UniRule"/>
</dbReference>
<dbReference type="CDD" id="cd00056">
    <property type="entry name" value="ENDO3c"/>
    <property type="match status" value="1"/>
</dbReference>
<keyword evidence="13" id="KW-1185">Reference proteome</keyword>
<accession>A0A0G3EIX1</accession>
<evidence type="ECO:0000256" key="9">
    <source>
        <dbReference type="ARBA" id="ARBA00023295"/>
    </source>
</evidence>
<keyword evidence="10 12" id="KW-0456">Lyase</keyword>
<dbReference type="SMART" id="SM00478">
    <property type="entry name" value="ENDO3c"/>
    <property type="match status" value="1"/>
</dbReference>
<protein>
    <recommendedName>
        <fullName evidence="10">Endonuclease III</fullName>
        <ecNumber evidence="10">4.2.99.18</ecNumber>
    </recommendedName>
    <alternativeName>
        <fullName evidence="10">DNA-(apurinic or apyrimidinic site) lyase</fullName>
    </alternativeName>
</protein>
<dbReference type="Gene3D" id="1.10.1670.10">
    <property type="entry name" value="Helix-hairpin-Helix base-excision DNA repair enzymes (C-terminal)"/>
    <property type="match status" value="1"/>
</dbReference>
<evidence type="ECO:0000256" key="8">
    <source>
        <dbReference type="ARBA" id="ARBA00023204"/>
    </source>
</evidence>
<evidence type="ECO:0000256" key="1">
    <source>
        <dbReference type="ARBA" id="ARBA00008343"/>
    </source>
</evidence>
<evidence type="ECO:0000256" key="2">
    <source>
        <dbReference type="ARBA" id="ARBA00022485"/>
    </source>
</evidence>
<evidence type="ECO:0000256" key="4">
    <source>
        <dbReference type="ARBA" id="ARBA00022763"/>
    </source>
</evidence>
<dbReference type="Gene3D" id="1.10.340.30">
    <property type="entry name" value="Hypothetical protein, domain 2"/>
    <property type="match status" value="1"/>
</dbReference>
<dbReference type="GO" id="GO:0140078">
    <property type="term" value="F:class I DNA-(apurinic or apyrimidinic site) endonuclease activity"/>
    <property type="evidence" value="ECO:0007669"/>
    <property type="project" value="UniProtKB-EC"/>
</dbReference>
<keyword evidence="12" id="KW-0540">Nuclease</keyword>
<dbReference type="SUPFAM" id="SSF48150">
    <property type="entry name" value="DNA-glycosylase"/>
    <property type="match status" value="1"/>
</dbReference>
<organism evidence="12 13">
    <name type="scientific">Kiritimatiella glycovorans</name>
    <dbReference type="NCBI Taxonomy" id="1307763"/>
    <lineage>
        <taxon>Bacteria</taxon>
        <taxon>Pseudomonadati</taxon>
        <taxon>Kiritimatiellota</taxon>
        <taxon>Kiritimatiellia</taxon>
        <taxon>Kiritimatiellales</taxon>
        <taxon>Kiritimatiellaceae</taxon>
        <taxon>Kiritimatiella</taxon>
    </lineage>
</organism>
<dbReference type="InterPro" id="IPR000445">
    <property type="entry name" value="HhH_motif"/>
</dbReference>
<evidence type="ECO:0000256" key="6">
    <source>
        <dbReference type="ARBA" id="ARBA00023004"/>
    </source>
</evidence>
<dbReference type="InterPro" id="IPR004036">
    <property type="entry name" value="Endonuclease-III-like_CS2"/>
</dbReference>
<dbReference type="PANTHER" id="PTHR10359">
    <property type="entry name" value="A/G-SPECIFIC ADENINE GLYCOSYLASE/ENDONUCLEASE III"/>
    <property type="match status" value="1"/>
</dbReference>
<comment type="similarity">
    <text evidence="1 10">Belongs to the Nth/MutY family.</text>
</comment>
<evidence type="ECO:0000259" key="11">
    <source>
        <dbReference type="SMART" id="SM00478"/>
    </source>
</evidence>
<dbReference type="EC" id="4.2.99.18" evidence="10"/>
<dbReference type="Proteomes" id="UP000035268">
    <property type="component" value="Chromosome"/>
</dbReference>
<dbReference type="GO" id="GO:0051539">
    <property type="term" value="F:4 iron, 4 sulfur cluster binding"/>
    <property type="evidence" value="ECO:0007669"/>
    <property type="project" value="UniProtKB-KW"/>
</dbReference>
<dbReference type="STRING" id="1307763.L21SP4_00856"/>
<evidence type="ECO:0000256" key="10">
    <source>
        <dbReference type="HAMAP-Rule" id="MF_00942"/>
    </source>
</evidence>
<name>A0A0G3EIX1_9BACT</name>
<evidence type="ECO:0000313" key="13">
    <source>
        <dbReference type="Proteomes" id="UP000035268"/>
    </source>
</evidence>
<reference evidence="13" key="1">
    <citation type="submission" date="2015-02" db="EMBL/GenBank/DDBJ databases">
        <title>Description and complete genome sequence of the first cultured representative of the subdivision 5 of the Verrucomicrobia phylum.</title>
        <authorList>
            <person name="Spring S."/>
            <person name="Bunk B."/>
            <person name="Sproer C."/>
            <person name="Klenk H.-P."/>
        </authorList>
    </citation>
    <scope>NUCLEOTIDE SEQUENCE [LARGE SCALE GENOMIC DNA]</scope>
    <source>
        <strain evidence="13">L21-Fru-AB</strain>
    </source>
</reference>
<dbReference type="EMBL" id="CP010904">
    <property type="protein sequence ID" value="AKJ64119.1"/>
    <property type="molecule type" value="Genomic_DNA"/>
</dbReference>